<dbReference type="PANTHER" id="PTHR43080:SF2">
    <property type="entry name" value="CBS DOMAIN-CONTAINING PROTEIN"/>
    <property type="match status" value="1"/>
</dbReference>
<keyword evidence="5" id="KW-1185">Reference proteome</keyword>
<protein>
    <submittedName>
        <fullName evidence="4">CBS domain-containing protein</fullName>
    </submittedName>
</protein>
<dbReference type="Proteomes" id="UP000695264">
    <property type="component" value="Unassembled WGS sequence"/>
</dbReference>
<dbReference type="PROSITE" id="PS51371">
    <property type="entry name" value="CBS"/>
    <property type="match status" value="2"/>
</dbReference>
<feature type="domain" description="CBS" evidence="3">
    <location>
        <begin position="13"/>
        <end position="71"/>
    </location>
</feature>
<dbReference type="RefSeq" id="WP_168103083.1">
    <property type="nucleotide sequence ID" value="NZ_JAATEN010000014.1"/>
</dbReference>
<name>A0ABX1BXP0_9ACTN</name>
<evidence type="ECO:0000256" key="2">
    <source>
        <dbReference type="PROSITE-ProRule" id="PRU00703"/>
    </source>
</evidence>
<accession>A0ABX1BXP0</accession>
<evidence type="ECO:0000256" key="1">
    <source>
        <dbReference type="ARBA" id="ARBA00023122"/>
    </source>
</evidence>
<organism evidence="4 5">
    <name type="scientific">Streptomyces zingiberis</name>
    <dbReference type="NCBI Taxonomy" id="2053010"/>
    <lineage>
        <taxon>Bacteria</taxon>
        <taxon>Bacillati</taxon>
        <taxon>Actinomycetota</taxon>
        <taxon>Actinomycetes</taxon>
        <taxon>Kitasatosporales</taxon>
        <taxon>Streptomycetaceae</taxon>
        <taxon>Streptomyces</taxon>
    </lineage>
</organism>
<dbReference type="SMART" id="SM00116">
    <property type="entry name" value="CBS"/>
    <property type="match status" value="2"/>
</dbReference>
<reference evidence="4 5" key="1">
    <citation type="submission" date="2020-03" db="EMBL/GenBank/DDBJ databases">
        <title>WGS of actinomycetes isolated from Thailand.</title>
        <authorList>
            <person name="Thawai C."/>
        </authorList>
    </citation>
    <scope>NUCLEOTIDE SEQUENCE [LARGE SCALE GENOMIC DNA]</scope>
    <source>
        <strain evidence="4 5">PLAI 1-29</strain>
    </source>
</reference>
<comment type="caution">
    <text evidence="4">The sequence shown here is derived from an EMBL/GenBank/DDBJ whole genome shotgun (WGS) entry which is preliminary data.</text>
</comment>
<feature type="domain" description="CBS" evidence="3">
    <location>
        <begin position="72"/>
        <end position="137"/>
    </location>
</feature>
<dbReference type="InterPro" id="IPR000644">
    <property type="entry name" value="CBS_dom"/>
</dbReference>
<gene>
    <name evidence="4" type="ORF">HCK00_18410</name>
</gene>
<dbReference type="CDD" id="cd04622">
    <property type="entry name" value="CBS_pair_HRP1_like"/>
    <property type="match status" value="1"/>
</dbReference>
<dbReference type="Gene3D" id="3.10.580.10">
    <property type="entry name" value="CBS-domain"/>
    <property type="match status" value="1"/>
</dbReference>
<proteinExistence type="predicted"/>
<evidence type="ECO:0000259" key="3">
    <source>
        <dbReference type="PROSITE" id="PS51371"/>
    </source>
</evidence>
<evidence type="ECO:0000313" key="5">
    <source>
        <dbReference type="Proteomes" id="UP000695264"/>
    </source>
</evidence>
<dbReference type="InterPro" id="IPR046342">
    <property type="entry name" value="CBS_dom_sf"/>
</dbReference>
<dbReference type="EMBL" id="JAATEN010000014">
    <property type="protein sequence ID" value="NJQ02461.1"/>
    <property type="molecule type" value="Genomic_DNA"/>
</dbReference>
<dbReference type="SUPFAM" id="SSF54631">
    <property type="entry name" value="CBS-domain pair"/>
    <property type="match status" value="1"/>
</dbReference>
<dbReference type="InterPro" id="IPR051257">
    <property type="entry name" value="Diverse_CBS-Domain"/>
</dbReference>
<dbReference type="Pfam" id="PF00571">
    <property type="entry name" value="CBS"/>
    <property type="match status" value="2"/>
</dbReference>
<dbReference type="PANTHER" id="PTHR43080">
    <property type="entry name" value="CBS DOMAIN-CONTAINING PROTEIN CBSX3, MITOCHONDRIAL"/>
    <property type="match status" value="1"/>
</dbReference>
<sequence>MAAKQNLTVRDIMTQGAQCVGEDQTLYDAARMMRDLDVGALPICGEDERLKGMITDRDIVIKCCAEGRDPSMVRAGDLAQEIFWIDVDASVEEALDSMERHRVKRLPVIDTAAGHRLAGIVTEQNLARNVTDDLIAQFVERVYA</sequence>
<evidence type="ECO:0000313" key="4">
    <source>
        <dbReference type="EMBL" id="NJQ02461.1"/>
    </source>
</evidence>
<keyword evidence="1 2" id="KW-0129">CBS domain</keyword>